<dbReference type="EC" id="3.6.1.41" evidence="5"/>
<dbReference type="NCBIfam" id="NF001204">
    <property type="entry name" value="PRK00166.1"/>
    <property type="match status" value="1"/>
</dbReference>
<dbReference type="Proteomes" id="UP000277577">
    <property type="component" value="Chromosome"/>
</dbReference>
<evidence type="ECO:0000313" key="10">
    <source>
        <dbReference type="Proteomes" id="UP000277577"/>
    </source>
</evidence>
<dbReference type="Proteomes" id="UP000054921">
    <property type="component" value="Unassembled WGS sequence"/>
</dbReference>
<reference evidence="8 10" key="2">
    <citation type="submission" date="2018-12" db="EMBL/GenBank/DDBJ databases">
        <authorList>
            <consortium name="Pathogen Informatics"/>
        </authorList>
    </citation>
    <scope>NUCLEOTIDE SEQUENCE [LARGE SCALE GENOMIC DNA]</scope>
    <source>
        <strain evidence="8 10">NCTC11976</strain>
    </source>
</reference>
<sequence>MKDMALSREQKTVSDYAIGDVQGCYEPLQRLLELIDFDDKTDRLWFVGDLVNRGPESLAVLRFVSSLPVTPRVTLGNHDLHLLASLFGGRPWKGHDDTLQEVMHAADGESLGHWLRKQSILYYSPELEVVMCHAGICPLWDLPQAMQLARELEEVLAGEHYREFLSNLYGNQPDIWSDELKGTDRLRVITNYYTRMRFCDAQGRLELSYKGTIAQAPANLYPWYEVPCRKEIDVDIVFGHWAALMGKCPNPKIHAIDTGCLWGGQLTALRLQDMQRFAVWNNK</sequence>
<evidence type="ECO:0000313" key="9">
    <source>
        <dbReference type="Proteomes" id="UP000054921"/>
    </source>
</evidence>
<organism evidence="7 9">
    <name type="scientific">Legionella cherrii</name>
    <dbReference type="NCBI Taxonomy" id="28084"/>
    <lineage>
        <taxon>Bacteria</taxon>
        <taxon>Pseudomonadati</taxon>
        <taxon>Pseudomonadota</taxon>
        <taxon>Gammaproteobacteria</taxon>
        <taxon>Legionellales</taxon>
        <taxon>Legionellaceae</taxon>
        <taxon>Legionella</taxon>
    </lineage>
</organism>
<dbReference type="AlphaFoldDB" id="A0A0W0SCG0"/>
<dbReference type="EMBL" id="LNXW01000013">
    <property type="protein sequence ID" value="KTC80817.1"/>
    <property type="molecule type" value="Genomic_DNA"/>
</dbReference>
<feature type="domain" description="Calcineurin-like phosphoesterase" evidence="6">
    <location>
        <begin position="17"/>
        <end position="180"/>
    </location>
</feature>
<dbReference type="InterPro" id="IPR029052">
    <property type="entry name" value="Metallo-depent_PP-like"/>
</dbReference>
<protein>
    <recommendedName>
        <fullName evidence="5">Bis(5'-nucleosyl)-tetraphosphatase, symmetrical</fullName>
        <ecNumber evidence="5">3.6.1.41</ecNumber>
    </recommendedName>
    <alternativeName>
        <fullName evidence="5">Ap4A hydrolase</fullName>
    </alternativeName>
    <alternativeName>
        <fullName evidence="5">Diadenosine 5',5'''-P1,P4-tetraphosphate pyrophosphohydrolase</fullName>
    </alternativeName>
    <alternativeName>
        <fullName evidence="5">Diadenosine tetraphosphatase</fullName>
    </alternativeName>
</protein>
<evidence type="ECO:0000256" key="3">
    <source>
        <dbReference type="ARBA" id="ARBA00022801"/>
    </source>
</evidence>
<evidence type="ECO:0000256" key="2">
    <source>
        <dbReference type="ARBA" id="ARBA00005419"/>
    </source>
</evidence>
<dbReference type="PIRSF" id="PIRSF000903">
    <property type="entry name" value="B5n-ttraPtase_sm"/>
    <property type="match status" value="1"/>
</dbReference>
<dbReference type="Gene3D" id="3.60.21.10">
    <property type="match status" value="1"/>
</dbReference>
<reference evidence="7 9" key="1">
    <citation type="submission" date="2015-11" db="EMBL/GenBank/DDBJ databases">
        <title>Genomic analysis of 38 Legionella species identifies large and diverse effector repertoires.</title>
        <authorList>
            <person name="Burstein D."/>
            <person name="Amaro F."/>
            <person name="Zusman T."/>
            <person name="Lifshitz Z."/>
            <person name="Cohen O."/>
            <person name="Gilbert J.A."/>
            <person name="Pupko T."/>
            <person name="Shuman H.A."/>
            <person name="Segal G."/>
        </authorList>
    </citation>
    <scope>NUCLEOTIDE SEQUENCE [LARGE SCALE GENOMIC DNA]</scope>
    <source>
        <strain evidence="7 9">ORW</strain>
    </source>
</reference>
<dbReference type="PANTHER" id="PTHR40942:SF4">
    <property type="entry name" value="CYTOCHROME C5"/>
    <property type="match status" value="1"/>
</dbReference>
<keyword evidence="10" id="KW-1185">Reference proteome</keyword>
<dbReference type="NCBIfam" id="TIGR00668">
    <property type="entry name" value="apaH"/>
    <property type="match status" value="1"/>
</dbReference>
<dbReference type="PATRIC" id="fig|28084.5.peg.3078"/>
<dbReference type="SUPFAM" id="SSF56300">
    <property type="entry name" value="Metallo-dependent phosphatases"/>
    <property type="match status" value="1"/>
</dbReference>
<name>A0A0W0SCG0_9GAMM</name>
<dbReference type="EMBL" id="LR134173">
    <property type="protein sequence ID" value="VEB34263.1"/>
    <property type="molecule type" value="Genomic_DNA"/>
</dbReference>
<evidence type="ECO:0000256" key="1">
    <source>
        <dbReference type="ARBA" id="ARBA00003413"/>
    </source>
</evidence>
<comment type="similarity">
    <text evidence="2 5">Belongs to the Ap4A hydrolase family.</text>
</comment>
<evidence type="ECO:0000259" key="6">
    <source>
        <dbReference type="Pfam" id="PF00149"/>
    </source>
</evidence>
<proteinExistence type="inferred from homology"/>
<evidence type="ECO:0000256" key="5">
    <source>
        <dbReference type="HAMAP-Rule" id="MF_00199"/>
    </source>
</evidence>
<accession>A0A0W0SCG0</accession>
<gene>
    <name evidence="5 7" type="primary">apaH</name>
    <name evidence="7" type="ORF">Lche_2837</name>
    <name evidence="8" type="ORF">NCTC11976_00752</name>
</gene>
<comment type="catalytic activity">
    <reaction evidence="4 5">
        <text>P(1),P(4)-bis(5'-adenosyl) tetraphosphate + H2O = 2 ADP + 2 H(+)</text>
        <dbReference type="Rhea" id="RHEA:24252"/>
        <dbReference type="ChEBI" id="CHEBI:15377"/>
        <dbReference type="ChEBI" id="CHEBI:15378"/>
        <dbReference type="ChEBI" id="CHEBI:58141"/>
        <dbReference type="ChEBI" id="CHEBI:456216"/>
        <dbReference type="EC" id="3.6.1.41"/>
    </reaction>
</comment>
<dbReference type="InterPro" id="IPR004843">
    <property type="entry name" value="Calcineurin-like_PHP"/>
</dbReference>
<comment type="function">
    <text evidence="1 5">Hydrolyzes diadenosine 5',5'''-P1,P4-tetraphosphate to yield ADP.</text>
</comment>
<evidence type="ECO:0000256" key="4">
    <source>
        <dbReference type="ARBA" id="ARBA00049417"/>
    </source>
</evidence>
<dbReference type="Pfam" id="PF00149">
    <property type="entry name" value="Metallophos"/>
    <property type="match status" value="1"/>
</dbReference>
<dbReference type="HAMAP" id="MF_00199">
    <property type="entry name" value="ApaH"/>
    <property type="match status" value="1"/>
</dbReference>
<dbReference type="CDD" id="cd07422">
    <property type="entry name" value="MPP_ApaH"/>
    <property type="match status" value="1"/>
</dbReference>
<dbReference type="STRING" id="28084.Lche_2837"/>
<keyword evidence="3 5" id="KW-0378">Hydrolase</keyword>
<evidence type="ECO:0000313" key="7">
    <source>
        <dbReference type="EMBL" id="KTC80817.1"/>
    </source>
</evidence>
<dbReference type="GO" id="GO:0008803">
    <property type="term" value="F:bis(5'-nucleosyl)-tetraphosphatase (symmetrical) activity"/>
    <property type="evidence" value="ECO:0007669"/>
    <property type="project" value="UniProtKB-UniRule"/>
</dbReference>
<dbReference type="PANTHER" id="PTHR40942">
    <property type="match status" value="1"/>
</dbReference>
<evidence type="ECO:0000313" key="8">
    <source>
        <dbReference type="EMBL" id="VEB34263.1"/>
    </source>
</evidence>
<dbReference type="InterPro" id="IPR004617">
    <property type="entry name" value="ApaH"/>
</dbReference>